<reference evidence="1 2" key="1">
    <citation type="submission" date="2015-01" db="EMBL/GenBank/DDBJ databases">
        <title>The Genome Sequence of Exophiala sideris CBS121828.</title>
        <authorList>
            <consortium name="The Broad Institute Genomics Platform"/>
            <person name="Cuomo C."/>
            <person name="de Hoog S."/>
            <person name="Gorbushina A."/>
            <person name="Stielow B."/>
            <person name="Teixiera M."/>
            <person name="Abouelleil A."/>
            <person name="Chapman S.B."/>
            <person name="Priest M."/>
            <person name="Young S.K."/>
            <person name="Wortman J."/>
            <person name="Nusbaum C."/>
            <person name="Birren B."/>
        </authorList>
    </citation>
    <scope>NUCLEOTIDE SEQUENCE [LARGE SCALE GENOMIC DNA]</scope>
    <source>
        <strain evidence="1 2">CBS 121828</strain>
    </source>
</reference>
<protein>
    <submittedName>
        <fullName evidence="1">Uncharacterized protein</fullName>
    </submittedName>
</protein>
<proteinExistence type="predicted"/>
<organism evidence="1 2">
    <name type="scientific">Exophiala sideris</name>
    <dbReference type="NCBI Taxonomy" id="1016849"/>
    <lineage>
        <taxon>Eukaryota</taxon>
        <taxon>Fungi</taxon>
        <taxon>Dikarya</taxon>
        <taxon>Ascomycota</taxon>
        <taxon>Pezizomycotina</taxon>
        <taxon>Eurotiomycetes</taxon>
        <taxon>Chaetothyriomycetidae</taxon>
        <taxon>Chaetothyriales</taxon>
        <taxon>Herpotrichiellaceae</taxon>
        <taxon>Exophiala</taxon>
    </lineage>
</organism>
<gene>
    <name evidence="1" type="ORF">PV11_09186</name>
</gene>
<sequence length="103" mass="11097">MVLVRTLHDSHTIVGRDATDGALTQAFPNHCNAPTRDLAEHAELPTPGSDHADVQVKCVEEIAAVQRSRIAMIPCTISINGIRTKNAPDFEGKLGILLGILNF</sequence>
<accession>A0A0D1Y9B1</accession>
<dbReference type="HOGENOM" id="CLU_2263762_0_0_1"/>
<dbReference type="EMBL" id="KN846954">
    <property type="protein sequence ID" value="KIV77389.1"/>
    <property type="molecule type" value="Genomic_DNA"/>
</dbReference>
<evidence type="ECO:0000313" key="1">
    <source>
        <dbReference type="EMBL" id="KIV77389.1"/>
    </source>
</evidence>
<dbReference type="AlphaFoldDB" id="A0A0D1Y9B1"/>
<evidence type="ECO:0000313" key="2">
    <source>
        <dbReference type="Proteomes" id="UP000053599"/>
    </source>
</evidence>
<dbReference type="Proteomes" id="UP000053599">
    <property type="component" value="Unassembled WGS sequence"/>
</dbReference>
<name>A0A0D1Y9B1_9EURO</name>